<name>A0A5B7GTY9_PORTR</name>
<evidence type="ECO:0000313" key="2">
    <source>
        <dbReference type="Proteomes" id="UP000324222"/>
    </source>
</evidence>
<dbReference type="AlphaFoldDB" id="A0A5B7GTY9"/>
<reference evidence="1 2" key="1">
    <citation type="submission" date="2019-05" db="EMBL/GenBank/DDBJ databases">
        <title>Another draft genome of Portunus trituberculatus and its Hox gene families provides insights of decapod evolution.</title>
        <authorList>
            <person name="Jeong J.-H."/>
            <person name="Song I."/>
            <person name="Kim S."/>
            <person name="Choi T."/>
            <person name="Kim D."/>
            <person name="Ryu S."/>
            <person name="Kim W."/>
        </authorList>
    </citation>
    <scope>NUCLEOTIDE SEQUENCE [LARGE SCALE GENOMIC DNA]</scope>
    <source>
        <tissue evidence="1">Muscle</tissue>
    </source>
</reference>
<accession>A0A5B7GTY9</accession>
<keyword evidence="2" id="KW-1185">Reference proteome</keyword>
<dbReference type="Proteomes" id="UP000324222">
    <property type="component" value="Unassembled WGS sequence"/>
</dbReference>
<dbReference type="EMBL" id="VSRR010018207">
    <property type="protein sequence ID" value="MPC61093.1"/>
    <property type="molecule type" value="Genomic_DNA"/>
</dbReference>
<evidence type="ECO:0000313" key="1">
    <source>
        <dbReference type="EMBL" id="MPC61093.1"/>
    </source>
</evidence>
<proteinExistence type="predicted"/>
<gene>
    <name evidence="1" type="ORF">E2C01_055156</name>
</gene>
<organism evidence="1 2">
    <name type="scientific">Portunus trituberculatus</name>
    <name type="common">Swimming crab</name>
    <name type="synonym">Neptunus trituberculatus</name>
    <dbReference type="NCBI Taxonomy" id="210409"/>
    <lineage>
        <taxon>Eukaryota</taxon>
        <taxon>Metazoa</taxon>
        <taxon>Ecdysozoa</taxon>
        <taxon>Arthropoda</taxon>
        <taxon>Crustacea</taxon>
        <taxon>Multicrustacea</taxon>
        <taxon>Malacostraca</taxon>
        <taxon>Eumalacostraca</taxon>
        <taxon>Eucarida</taxon>
        <taxon>Decapoda</taxon>
        <taxon>Pleocyemata</taxon>
        <taxon>Brachyura</taxon>
        <taxon>Eubrachyura</taxon>
        <taxon>Portunoidea</taxon>
        <taxon>Portunidae</taxon>
        <taxon>Portuninae</taxon>
        <taxon>Portunus</taxon>
    </lineage>
</organism>
<comment type="caution">
    <text evidence="1">The sequence shown here is derived from an EMBL/GenBank/DDBJ whole genome shotgun (WGS) entry which is preliminary data.</text>
</comment>
<sequence>MRSSFSLSGVPSCSTLSVGLGEVAGCLLPLLHALLLAGARHLSPPSLHLSPTFPSPHHQSRQLQELFI</sequence>
<protein>
    <submittedName>
        <fullName evidence="1">Uncharacterized protein</fullName>
    </submittedName>
</protein>